<dbReference type="RefSeq" id="WP_015773337.1">
    <property type="nucleotide sequence ID" value="NC_013173.1"/>
</dbReference>
<name>C7LR93_DESBD</name>
<evidence type="ECO:0008006" key="3">
    <source>
        <dbReference type="Google" id="ProtNLM"/>
    </source>
</evidence>
<dbReference type="PROSITE" id="PS51257">
    <property type="entry name" value="PROKAR_LIPOPROTEIN"/>
    <property type="match status" value="1"/>
</dbReference>
<accession>C7LR93</accession>
<dbReference type="STRING" id="525897.Dbac_1135"/>
<evidence type="ECO:0000313" key="2">
    <source>
        <dbReference type="Proteomes" id="UP000002216"/>
    </source>
</evidence>
<sequence length="230" mass="26270">MKFIIPVCVLFLLVACKPVKVTQQYYNDYVNPVASIDYEDTVSANIPAELLDDYYTVDSKIVRLANQLDLFDSRIDSDMIENQKSIHPWIKQMAIFDQDQLFISGDDTLGFDPQIRAELVGLAPEKDRNFLFKNNRQFFIHVISMPDGQYKATVVEIDMDILAAEIPNHRTVIAIDDQICGPAIANLPEACINLRNSTKYSGSIEIDGNNWYWIRSMGSDNLVYLYLTQE</sequence>
<reference evidence="1 2" key="1">
    <citation type="journal article" date="2009" name="Stand. Genomic Sci.">
        <title>Complete genome sequence of Desulfomicrobium baculatum type strain (X).</title>
        <authorList>
            <person name="Copeland A."/>
            <person name="Spring S."/>
            <person name="Goker M."/>
            <person name="Schneider S."/>
            <person name="Lapidus A."/>
            <person name="Del Rio T.G."/>
            <person name="Tice H."/>
            <person name="Cheng J.F."/>
            <person name="Chen F."/>
            <person name="Nolan M."/>
            <person name="Bruce D."/>
            <person name="Goodwin L."/>
            <person name="Pitluck S."/>
            <person name="Ivanova N."/>
            <person name="Mavrommatis K."/>
            <person name="Ovchinnikova G."/>
            <person name="Pati A."/>
            <person name="Chen A."/>
            <person name="Palaniappan K."/>
            <person name="Land M."/>
            <person name="Hauser L."/>
            <person name="Chang Y.J."/>
            <person name="Jeffries C.C."/>
            <person name="Meincke L."/>
            <person name="Sims D."/>
            <person name="Brettin T."/>
            <person name="Detter J.C."/>
            <person name="Han C."/>
            <person name="Chain P."/>
            <person name="Bristow J."/>
            <person name="Eisen J.A."/>
            <person name="Markowitz V."/>
            <person name="Hugenholtz P."/>
            <person name="Kyrpides N.C."/>
            <person name="Klenk H.P."/>
            <person name="Lucas S."/>
        </authorList>
    </citation>
    <scope>NUCLEOTIDE SEQUENCE [LARGE SCALE GENOMIC DNA]</scope>
    <source>
        <strain evidence="2">DSM 4028 / VKM B-1378 / X</strain>
    </source>
</reference>
<evidence type="ECO:0000313" key="1">
    <source>
        <dbReference type="EMBL" id="ACU89239.1"/>
    </source>
</evidence>
<keyword evidence="2" id="KW-1185">Reference proteome</keyword>
<protein>
    <recommendedName>
        <fullName evidence="3">Lipoprotein</fullName>
    </recommendedName>
</protein>
<dbReference type="HOGENOM" id="CLU_1203229_0_0_7"/>
<gene>
    <name evidence="1" type="ordered locus">Dbac_1135</name>
</gene>
<dbReference type="AlphaFoldDB" id="C7LR93"/>
<dbReference type="EMBL" id="CP001629">
    <property type="protein sequence ID" value="ACU89239.1"/>
    <property type="molecule type" value="Genomic_DNA"/>
</dbReference>
<organism evidence="1 2">
    <name type="scientific">Desulfomicrobium baculatum (strain DSM 4028 / VKM B-1378 / X)</name>
    <name type="common">Desulfovibrio baculatus</name>
    <dbReference type="NCBI Taxonomy" id="525897"/>
    <lineage>
        <taxon>Bacteria</taxon>
        <taxon>Pseudomonadati</taxon>
        <taxon>Thermodesulfobacteriota</taxon>
        <taxon>Desulfovibrionia</taxon>
        <taxon>Desulfovibrionales</taxon>
        <taxon>Desulfomicrobiaceae</taxon>
        <taxon>Desulfomicrobium</taxon>
    </lineage>
</organism>
<dbReference type="OrthoDB" id="5470668at2"/>
<dbReference type="Proteomes" id="UP000002216">
    <property type="component" value="Chromosome"/>
</dbReference>
<proteinExistence type="predicted"/>
<dbReference type="KEGG" id="dba:Dbac_1135"/>